<comment type="caution">
    <text evidence="1">The sequence shown here is derived from an EMBL/GenBank/DDBJ whole genome shotgun (WGS) entry which is preliminary data.</text>
</comment>
<dbReference type="AlphaFoldDB" id="A0A0F9BQ01"/>
<sequence>MNNLWLHSKCHPDRETCSLLSPDGMLTVACSECHETIV</sequence>
<dbReference type="EMBL" id="LAZR01050846">
    <property type="protein sequence ID" value="KKK86441.1"/>
    <property type="molecule type" value="Genomic_DNA"/>
</dbReference>
<proteinExistence type="predicted"/>
<gene>
    <name evidence="1" type="ORF">LCGC14_2763250</name>
</gene>
<accession>A0A0F9BQ01</accession>
<reference evidence="1" key="1">
    <citation type="journal article" date="2015" name="Nature">
        <title>Complex archaea that bridge the gap between prokaryotes and eukaryotes.</title>
        <authorList>
            <person name="Spang A."/>
            <person name="Saw J.H."/>
            <person name="Jorgensen S.L."/>
            <person name="Zaremba-Niedzwiedzka K."/>
            <person name="Martijn J."/>
            <person name="Lind A.E."/>
            <person name="van Eijk R."/>
            <person name="Schleper C."/>
            <person name="Guy L."/>
            <person name="Ettema T.J."/>
        </authorList>
    </citation>
    <scope>NUCLEOTIDE SEQUENCE</scope>
</reference>
<name>A0A0F9BQ01_9ZZZZ</name>
<organism evidence="1">
    <name type="scientific">marine sediment metagenome</name>
    <dbReference type="NCBI Taxonomy" id="412755"/>
    <lineage>
        <taxon>unclassified sequences</taxon>
        <taxon>metagenomes</taxon>
        <taxon>ecological metagenomes</taxon>
    </lineage>
</organism>
<evidence type="ECO:0000313" key="1">
    <source>
        <dbReference type="EMBL" id="KKK86441.1"/>
    </source>
</evidence>
<protein>
    <submittedName>
        <fullName evidence="1">Uncharacterized protein</fullName>
    </submittedName>
</protein>
<feature type="non-terminal residue" evidence="1">
    <location>
        <position position="38"/>
    </location>
</feature>